<evidence type="ECO:0000313" key="2">
    <source>
        <dbReference type="Proteomes" id="UP000823641"/>
    </source>
</evidence>
<proteinExistence type="predicted"/>
<evidence type="ECO:0000313" key="1">
    <source>
        <dbReference type="EMBL" id="MBO8460150.1"/>
    </source>
</evidence>
<sequence length="55" mass="6655">MVELKETIDTWNMMQKYNVQDFQITFNHSIIISQADYNRMLEGAKNKQYIKNLKK</sequence>
<dbReference type="AlphaFoldDB" id="A0A9D9HUF5"/>
<name>A0A9D9HUF5_9BACT</name>
<organism evidence="1 2">
    <name type="scientific">Candidatus Gallipaludibacter merdavium</name>
    <dbReference type="NCBI Taxonomy" id="2840839"/>
    <lineage>
        <taxon>Bacteria</taxon>
        <taxon>Pseudomonadati</taxon>
        <taxon>Bacteroidota</taxon>
        <taxon>Bacteroidia</taxon>
        <taxon>Bacteroidales</taxon>
        <taxon>Candidatus Gallipaludibacter</taxon>
    </lineage>
</organism>
<gene>
    <name evidence="1" type="ORF">IAA73_07460</name>
</gene>
<reference evidence="1" key="2">
    <citation type="journal article" date="2021" name="PeerJ">
        <title>Extensive microbial diversity within the chicken gut microbiome revealed by metagenomics and culture.</title>
        <authorList>
            <person name="Gilroy R."/>
            <person name="Ravi A."/>
            <person name="Getino M."/>
            <person name="Pursley I."/>
            <person name="Horton D.L."/>
            <person name="Alikhan N.F."/>
            <person name="Baker D."/>
            <person name="Gharbi K."/>
            <person name="Hall N."/>
            <person name="Watson M."/>
            <person name="Adriaenssens E.M."/>
            <person name="Foster-Nyarko E."/>
            <person name="Jarju S."/>
            <person name="Secka A."/>
            <person name="Antonio M."/>
            <person name="Oren A."/>
            <person name="Chaudhuri R.R."/>
            <person name="La Ragione R."/>
            <person name="Hildebrand F."/>
            <person name="Pallen M.J."/>
        </authorList>
    </citation>
    <scope>NUCLEOTIDE SEQUENCE</scope>
    <source>
        <strain evidence="1">G3-3990</strain>
    </source>
</reference>
<comment type="caution">
    <text evidence="1">The sequence shown here is derived from an EMBL/GenBank/DDBJ whole genome shotgun (WGS) entry which is preliminary data.</text>
</comment>
<dbReference type="EMBL" id="JADIMG010000072">
    <property type="protein sequence ID" value="MBO8460150.1"/>
    <property type="molecule type" value="Genomic_DNA"/>
</dbReference>
<accession>A0A9D9HUF5</accession>
<reference evidence="1" key="1">
    <citation type="submission" date="2020-10" db="EMBL/GenBank/DDBJ databases">
        <authorList>
            <person name="Gilroy R."/>
        </authorList>
    </citation>
    <scope>NUCLEOTIDE SEQUENCE</scope>
    <source>
        <strain evidence="1">G3-3990</strain>
    </source>
</reference>
<protein>
    <submittedName>
        <fullName evidence="1">Uncharacterized protein</fullName>
    </submittedName>
</protein>
<dbReference type="Proteomes" id="UP000823641">
    <property type="component" value="Unassembled WGS sequence"/>
</dbReference>